<sequence length="402" mass="45768">MSCVDERKEPELSETCQHIAGVLYTVADLKKPSSTDQPCSWVVPYQGHSRPPPVPVRQIPFWKVETGKRKAERQQRKSGASPKMIDVDALVAHLQDEPQIVGLRYALPDLAEDSYYEREQDACTFTPAVEDSADLKSSESRGVFSAYLSTIPVLTADEIEIIRKQTIGQAENDSWFDERKGRLTASIFKRAIHCQKPEGLLSDILQYRHWRPLGKHDPRLYGKQMEPLAIRKYVEQQERLDIAVTVKATGLHIHQHYAFLAASLDGIVCSASVEGLLEVKCPFSKRGMTAEEACLDRTFCCKLVDGEPQLKVSHAYYYQIQGLLAVTGHKWCDFVIYTEHTTPGHDLHVQRIDFDEEFWKTFMLPGLLYFYERALIPEVLTERIKRTGKLHLVGAGHVPYRL</sequence>
<dbReference type="Proteomes" id="UP000821865">
    <property type="component" value="Chromosome 8"/>
</dbReference>
<organism evidence="1 2">
    <name type="scientific">Dermacentor silvarum</name>
    <name type="common">Tick</name>
    <dbReference type="NCBI Taxonomy" id="543639"/>
    <lineage>
        <taxon>Eukaryota</taxon>
        <taxon>Metazoa</taxon>
        <taxon>Ecdysozoa</taxon>
        <taxon>Arthropoda</taxon>
        <taxon>Chelicerata</taxon>
        <taxon>Arachnida</taxon>
        <taxon>Acari</taxon>
        <taxon>Parasitiformes</taxon>
        <taxon>Ixodida</taxon>
        <taxon>Ixodoidea</taxon>
        <taxon>Ixodidae</taxon>
        <taxon>Rhipicephalinae</taxon>
        <taxon>Dermacentor</taxon>
    </lineage>
</organism>
<reference evidence="1" key="1">
    <citation type="submission" date="2020-05" db="EMBL/GenBank/DDBJ databases">
        <title>Large-scale comparative analyses of tick genomes elucidate their genetic diversity and vector capacities.</title>
        <authorList>
            <person name="Jia N."/>
            <person name="Wang J."/>
            <person name="Shi W."/>
            <person name="Du L."/>
            <person name="Sun Y."/>
            <person name="Zhan W."/>
            <person name="Jiang J."/>
            <person name="Wang Q."/>
            <person name="Zhang B."/>
            <person name="Ji P."/>
            <person name="Sakyi L.B."/>
            <person name="Cui X."/>
            <person name="Yuan T."/>
            <person name="Jiang B."/>
            <person name="Yang W."/>
            <person name="Lam T.T.-Y."/>
            <person name="Chang Q."/>
            <person name="Ding S."/>
            <person name="Wang X."/>
            <person name="Zhu J."/>
            <person name="Ruan X."/>
            <person name="Zhao L."/>
            <person name="Wei J."/>
            <person name="Que T."/>
            <person name="Du C."/>
            <person name="Cheng J."/>
            <person name="Dai P."/>
            <person name="Han X."/>
            <person name="Huang E."/>
            <person name="Gao Y."/>
            <person name="Liu J."/>
            <person name="Shao H."/>
            <person name="Ye R."/>
            <person name="Li L."/>
            <person name="Wei W."/>
            <person name="Wang X."/>
            <person name="Wang C."/>
            <person name="Yang T."/>
            <person name="Huo Q."/>
            <person name="Li W."/>
            <person name="Guo W."/>
            <person name="Chen H."/>
            <person name="Zhou L."/>
            <person name="Ni X."/>
            <person name="Tian J."/>
            <person name="Zhou Y."/>
            <person name="Sheng Y."/>
            <person name="Liu T."/>
            <person name="Pan Y."/>
            <person name="Xia L."/>
            <person name="Li J."/>
            <person name="Zhao F."/>
            <person name="Cao W."/>
        </authorList>
    </citation>
    <scope>NUCLEOTIDE SEQUENCE</scope>
    <source>
        <strain evidence="1">Dsil-2018</strain>
    </source>
</reference>
<keyword evidence="2" id="KW-1185">Reference proteome</keyword>
<protein>
    <submittedName>
        <fullName evidence="1">Uncharacterized protein</fullName>
    </submittedName>
</protein>
<gene>
    <name evidence="1" type="ORF">HPB49_010697</name>
</gene>
<proteinExistence type="predicted"/>
<accession>A0ACB8C8X8</accession>
<name>A0ACB8C8X8_DERSI</name>
<dbReference type="EMBL" id="CM023477">
    <property type="protein sequence ID" value="KAH7937319.1"/>
    <property type="molecule type" value="Genomic_DNA"/>
</dbReference>
<evidence type="ECO:0000313" key="2">
    <source>
        <dbReference type="Proteomes" id="UP000821865"/>
    </source>
</evidence>
<evidence type="ECO:0000313" key="1">
    <source>
        <dbReference type="EMBL" id="KAH7937319.1"/>
    </source>
</evidence>
<comment type="caution">
    <text evidence="1">The sequence shown here is derived from an EMBL/GenBank/DDBJ whole genome shotgun (WGS) entry which is preliminary data.</text>
</comment>